<evidence type="ECO:0000256" key="5">
    <source>
        <dbReference type="ARBA" id="ARBA00022989"/>
    </source>
</evidence>
<dbReference type="SUPFAM" id="SSF161098">
    <property type="entry name" value="MetI-like"/>
    <property type="match status" value="1"/>
</dbReference>
<dbReference type="EMBL" id="FOHJ01000015">
    <property type="protein sequence ID" value="SEU03165.1"/>
    <property type="molecule type" value="Genomic_DNA"/>
</dbReference>
<dbReference type="STRING" id="237682.SAMN05421676_11530"/>
<comment type="subcellular location">
    <subcellularLocation>
        <location evidence="1 7">Cell membrane</location>
        <topology evidence="1 7">Multi-pass membrane protein</topology>
    </subcellularLocation>
</comment>
<evidence type="ECO:0000256" key="2">
    <source>
        <dbReference type="ARBA" id="ARBA00022448"/>
    </source>
</evidence>
<comment type="similarity">
    <text evidence="7">Belongs to the binding-protein-dependent transport system permease family.</text>
</comment>
<dbReference type="PANTHER" id="PTHR43163:SF6">
    <property type="entry name" value="DIPEPTIDE TRANSPORT SYSTEM PERMEASE PROTEIN DPPB-RELATED"/>
    <property type="match status" value="1"/>
</dbReference>
<feature type="transmembrane region" description="Helical" evidence="7">
    <location>
        <begin position="273"/>
        <end position="299"/>
    </location>
</feature>
<dbReference type="InterPro" id="IPR000515">
    <property type="entry name" value="MetI-like"/>
</dbReference>
<dbReference type="NCBIfam" id="NF045471">
    <property type="entry name" value="Opp3B"/>
    <property type="match status" value="1"/>
</dbReference>
<keyword evidence="6 7" id="KW-0472">Membrane</keyword>
<evidence type="ECO:0000256" key="7">
    <source>
        <dbReference type="RuleBase" id="RU363032"/>
    </source>
</evidence>
<keyword evidence="3" id="KW-1003">Cell membrane</keyword>
<feature type="transmembrane region" description="Helical" evidence="7">
    <location>
        <begin position="179"/>
        <end position="199"/>
    </location>
</feature>
<dbReference type="Gene3D" id="1.10.3720.10">
    <property type="entry name" value="MetI-like"/>
    <property type="match status" value="1"/>
</dbReference>
<organism evidence="9 10">
    <name type="scientific">Salinibacillus kushneri</name>
    <dbReference type="NCBI Taxonomy" id="237682"/>
    <lineage>
        <taxon>Bacteria</taxon>
        <taxon>Bacillati</taxon>
        <taxon>Bacillota</taxon>
        <taxon>Bacilli</taxon>
        <taxon>Bacillales</taxon>
        <taxon>Bacillaceae</taxon>
        <taxon>Salinibacillus</taxon>
    </lineage>
</organism>
<dbReference type="Proteomes" id="UP000199095">
    <property type="component" value="Unassembled WGS sequence"/>
</dbReference>
<dbReference type="Pfam" id="PF19300">
    <property type="entry name" value="BPD_transp_1_N"/>
    <property type="match status" value="1"/>
</dbReference>
<evidence type="ECO:0000256" key="6">
    <source>
        <dbReference type="ARBA" id="ARBA00023136"/>
    </source>
</evidence>
<dbReference type="Pfam" id="PF00528">
    <property type="entry name" value="BPD_transp_1"/>
    <property type="match status" value="1"/>
</dbReference>
<keyword evidence="10" id="KW-1185">Reference proteome</keyword>
<evidence type="ECO:0000313" key="10">
    <source>
        <dbReference type="Proteomes" id="UP000199095"/>
    </source>
</evidence>
<reference evidence="10" key="1">
    <citation type="submission" date="2016-10" db="EMBL/GenBank/DDBJ databases">
        <authorList>
            <person name="Varghese N."/>
            <person name="Submissions S."/>
        </authorList>
    </citation>
    <scope>NUCLEOTIDE SEQUENCE [LARGE SCALE GENOMIC DNA]</scope>
    <source>
        <strain evidence="10">CGMCC 1.3566</strain>
    </source>
</reference>
<evidence type="ECO:0000259" key="8">
    <source>
        <dbReference type="PROSITE" id="PS50928"/>
    </source>
</evidence>
<dbReference type="InterPro" id="IPR045621">
    <property type="entry name" value="BPD_transp_1_N"/>
</dbReference>
<feature type="transmembrane region" description="Helical" evidence="7">
    <location>
        <begin position="319"/>
        <end position="341"/>
    </location>
</feature>
<dbReference type="InterPro" id="IPR035906">
    <property type="entry name" value="MetI-like_sf"/>
</dbReference>
<keyword evidence="5 7" id="KW-1133">Transmembrane helix</keyword>
<accession>A0A1I0J2G6</accession>
<dbReference type="PROSITE" id="PS50928">
    <property type="entry name" value="ABC_TM1"/>
    <property type="match status" value="1"/>
</dbReference>
<evidence type="ECO:0000256" key="4">
    <source>
        <dbReference type="ARBA" id="ARBA00022692"/>
    </source>
</evidence>
<dbReference type="GO" id="GO:0005886">
    <property type="term" value="C:plasma membrane"/>
    <property type="evidence" value="ECO:0007669"/>
    <property type="project" value="UniProtKB-SubCell"/>
</dbReference>
<feature type="transmembrane region" description="Helical" evidence="7">
    <location>
        <begin position="54"/>
        <end position="75"/>
    </location>
</feature>
<feature type="transmembrane region" description="Helical" evidence="7">
    <location>
        <begin position="143"/>
        <end position="167"/>
    </location>
</feature>
<gene>
    <name evidence="9" type="ORF">SAMN05421676_11530</name>
</gene>
<evidence type="ECO:0000313" key="9">
    <source>
        <dbReference type="EMBL" id="SEU03165.1"/>
    </source>
</evidence>
<feature type="transmembrane region" description="Helical" evidence="7">
    <location>
        <begin position="219"/>
        <end position="237"/>
    </location>
</feature>
<dbReference type="PANTHER" id="PTHR43163">
    <property type="entry name" value="DIPEPTIDE TRANSPORT SYSTEM PERMEASE PROTEIN DPPB-RELATED"/>
    <property type="match status" value="1"/>
</dbReference>
<name>A0A1I0J2G6_9BACI</name>
<evidence type="ECO:0000256" key="3">
    <source>
        <dbReference type="ARBA" id="ARBA00022475"/>
    </source>
</evidence>
<dbReference type="CDD" id="cd06261">
    <property type="entry name" value="TM_PBP2"/>
    <property type="match status" value="1"/>
</dbReference>
<keyword evidence="4 7" id="KW-0812">Transmembrane</keyword>
<proteinExistence type="inferred from homology"/>
<keyword evidence="2 7" id="KW-0813">Transport</keyword>
<evidence type="ECO:0000256" key="1">
    <source>
        <dbReference type="ARBA" id="ARBA00004651"/>
    </source>
</evidence>
<dbReference type="AlphaFoldDB" id="A0A1I0J2G6"/>
<dbReference type="GO" id="GO:0055085">
    <property type="term" value="P:transmembrane transport"/>
    <property type="evidence" value="ECO:0007669"/>
    <property type="project" value="InterPro"/>
</dbReference>
<sequence length="355" mass="39059">MIWEESIWTIKLAYTLFSIIGEFFVNNELSVNFRKESTLYQEVLQMGRFILKRVVYMVITLFIIASITFFLMKILPGSPLSAENKLSEEQQEIVLEKYGLNDPVPIQYVNYLAGLVQGDLGLSFHFDSTPVTDILANRVGPSAILGAESLIVGVILGVLLGLIAAIFHNGVLDFTSTIIAVLGTSIPSFVFAGLLQYVFAVQLGWFPVALWKGGLEYHVLPVIALMIFPMAISARFTRTEMLEVLGSDYITTARAKGVTQAGIVFKHGLRNALIPLITVIGPMAVSLITGTLVIEQIFAIPGIGEQFVNSVMVNDYPTIMGTTLFYSVLFVVIILIIDLLYGIIDPRIRLSGGEK</sequence>
<protein>
    <submittedName>
        <fullName evidence="9">Oligopeptide transport system permease protein</fullName>
    </submittedName>
</protein>
<feature type="domain" description="ABC transmembrane type-1" evidence="8">
    <location>
        <begin position="139"/>
        <end position="341"/>
    </location>
</feature>